<accession>U7QJA5</accession>
<evidence type="ECO:0000313" key="1">
    <source>
        <dbReference type="EMBL" id="ERT07367.1"/>
    </source>
</evidence>
<comment type="caution">
    <text evidence="1">The sequence shown here is derived from an EMBL/GenBank/DDBJ whole genome shotgun (WGS) entry which is preliminary data.</text>
</comment>
<dbReference type="Proteomes" id="UP000017127">
    <property type="component" value="Unassembled WGS sequence"/>
</dbReference>
<dbReference type="RefSeq" id="WP_023066381.1">
    <property type="nucleotide sequence ID" value="NZ_AUZM01000022.1"/>
</dbReference>
<organism evidence="1 2">
    <name type="scientific">Lyngbya aestuarii BL J</name>
    <dbReference type="NCBI Taxonomy" id="1348334"/>
    <lineage>
        <taxon>Bacteria</taxon>
        <taxon>Bacillati</taxon>
        <taxon>Cyanobacteriota</taxon>
        <taxon>Cyanophyceae</taxon>
        <taxon>Oscillatoriophycideae</taxon>
        <taxon>Oscillatoriales</taxon>
        <taxon>Microcoleaceae</taxon>
        <taxon>Lyngbya</taxon>
    </lineage>
</organism>
<keyword evidence="2" id="KW-1185">Reference proteome</keyword>
<gene>
    <name evidence="1" type="ORF">M595_2643</name>
</gene>
<protein>
    <submittedName>
        <fullName evidence="1">Uncharacterized protein</fullName>
    </submittedName>
</protein>
<dbReference type="AlphaFoldDB" id="U7QJA5"/>
<sequence>MYSQIYYLLRSRADGQYVSARPNPDSVQSFLLLFSEDFEALSYLNKHASDMADRFSVESISGSQLKGILQRWGFTGIAMVKDSTGPVMEFMEVS</sequence>
<evidence type="ECO:0000313" key="2">
    <source>
        <dbReference type="Proteomes" id="UP000017127"/>
    </source>
</evidence>
<reference evidence="1 2" key="1">
    <citation type="journal article" date="2013" name="Front. Microbiol.">
        <title>Comparative genomic analyses of the cyanobacterium, Lyngbya aestuarii BL J, a powerful hydrogen producer.</title>
        <authorList>
            <person name="Kothari A."/>
            <person name="Vaughn M."/>
            <person name="Garcia-Pichel F."/>
        </authorList>
    </citation>
    <scope>NUCLEOTIDE SEQUENCE [LARGE SCALE GENOMIC DNA]</scope>
    <source>
        <strain evidence="1 2">BL J</strain>
    </source>
</reference>
<dbReference type="OrthoDB" id="582684at2"/>
<proteinExistence type="predicted"/>
<dbReference type="EMBL" id="AUZM01000022">
    <property type="protein sequence ID" value="ERT07367.1"/>
    <property type="molecule type" value="Genomic_DNA"/>
</dbReference>
<name>U7QJA5_9CYAN</name>